<feature type="signal peptide" evidence="1">
    <location>
        <begin position="1"/>
        <end position="21"/>
    </location>
</feature>
<proteinExistence type="predicted"/>
<dbReference type="RefSeq" id="WP_203986340.1">
    <property type="nucleotide sequence ID" value="NZ_BOPG01000003.1"/>
</dbReference>
<keyword evidence="3" id="KW-1185">Reference proteome</keyword>
<comment type="caution">
    <text evidence="2">The sequence shown here is derived from an EMBL/GenBank/DDBJ whole genome shotgun (WGS) entry which is preliminary data.</text>
</comment>
<dbReference type="EMBL" id="BOPG01000003">
    <property type="protein sequence ID" value="GIJ52877.1"/>
    <property type="molecule type" value="Genomic_DNA"/>
</dbReference>
<evidence type="ECO:0000313" key="2">
    <source>
        <dbReference type="EMBL" id="GIJ52877.1"/>
    </source>
</evidence>
<protein>
    <recommendedName>
        <fullName evidence="4">DUF3558 domain-containing protein</fullName>
    </recommendedName>
</protein>
<dbReference type="AlphaFoldDB" id="A0A8J3YY91"/>
<evidence type="ECO:0008006" key="4">
    <source>
        <dbReference type="Google" id="ProtNLM"/>
    </source>
</evidence>
<dbReference type="Proteomes" id="UP000612585">
    <property type="component" value="Unassembled WGS sequence"/>
</dbReference>
<sequence length="196" mass="19595">MRLRAALLCLVVGAAGGGLLAGCGDDDPQAGREPQAGSIAVPARGAGRPAASAAGGACQLLDFYAVEQFVGVTFEVAAAAQKDATTTCVLQRGAVAYPDLTLAVTPTTVAAAAFKSAAAPPGAGDVAALGQAAYQLVRPATGTDPAGPGPAVEIGWLSKKKQLMVVRYRLAGDKPQTDAQAVTPQVIELAKFLEPA</sequence>
<dbReference type="PROSITE" id="PS51257">
    <property type="entry name" value="PROKAR_LIPOPROTEIN"/>
    <property type="match status" value="1"/>
</dbReference>
<name>A0A8J3YY91_9ACTN</name>
<feature type="chain" id="PRO_5035220348" description="DUF3558 domain-containing protein" evidence="1">
    <location>
        <begin position="22"/>
        <end position="196"/>
    </location>
</feature>
<organism evidence="2 3">
    <name type="scientific">Virgisporangium aurantiacum</name>
    <dbReference type="NCBI Taxonomy" id="175570"/>
    <lineage>
        <taxon>Bacteria</taxon>
        <taxon>Bacillati</taxon>
        <taxon>Actinomycetota</taxon>
        <taxon>Actinomycetes</taxon>
        <taxon>Micromonosporales</taxon>
        <taxon>Micromonosporaceae</taxon>
        <taxon>Virgisporangium</taxon>
    </lineage>
</organism>
<gene>
    <name evidence="2" type="ORF">Vau01_003930</name>
</gene>
<keyword evidence="1" id="KW-0732">Signal</keyword>
<reference evidence="2" key="1">
    <citation type="submission" date="2021-01" db="EMBL/GenBank/DDBJ databases">
        <title>Whole genome shotgun sequence of Virgisporangium aurantiacum NBRC 16421.</title>
        <authorList>
            <person name="Komaki H."/>
            <person name="Tamura T."/>
        </authorList>
    </citation>
    <scope>NUCLEOTIDE SEQUENCE</scope>
    <source>
        <strain evidence="2">NBRC 16421</strain>
    </source>
</reference>
<evidence type="ECO:0000313" key="3">
    <source>
        <dbReference type="Proteomes" id="UP000612585"/>
    </source>
</evidence>
<evidence type="ECO:0000256" key="1">
    <source>
        <dbReference type="SAM" id="SignalP"/>
    </source>
</evidence>
<accession>A0A8J3YY91</accession>